<name>A0A147H7I2_9BURK</name>
<gene>
    <name evidence="1" type="ORF">NS331_05030</name>
</gene>
<comment type="caution">
    <text evidence="1">The sequence shown here is derived from an EMBL/GenBank/DDBJ whole genome shotgun (WGS) entry which is preliminary data.</text>
</comment>
<dbReference type="OrthoDB" id="8906767at2"/>
<organism evidence="1 2">
    <name type="scientific">Pseudacidovorax intermedius</name>
    <dbReference type="NCBI Taxonomy" id="433924"/>
    <lineage>
        <taxon>Bacteria</taxon>
        <taxon>Pseudomonadati</taxon>
        <taxon>Pseudomonadota</taxon>
        <taxon>Betaproteobacteria</taxon>
        <taxon>Burkholderiales</taxon>
        <taxon>Comamonadaceae</taxon>
        <taxon>Pseudacidovorax</taxon>
    </lineage>
</organism>
<dbReference type="AlphaFoldDB" id="A0A147H7I2"/>
<proteinExistence type="predicted"/>
<dbReference type="Proteomes" id="UP000072741">
    <property type="component" value="Unassembled WGS sequence"/>
</dbReference>
<evidence type="ECO:0008006" key="3">
    <source>
        <dbReference type="Google" id="ProtNLM"/>
    </source>
</evidence>
<dbReference type="PATRIC" id="fig|433924.3.peg.2870"/>
<dbReference type="EMBL" id="LDSL01000033">
    <property type="protein sequence ID" value="KTT25683.1"/>
    <property type="molecule type" value="Genomic_DNA"/>
</dbReference>
<dbReference type="RefSeq" id="WP_058640921.1">
    <property type="nucleotide sequence ID" value="NZ_LDSL01000033.1"/>
</dbReference>
<sequence length="123" mass="12817">MHWLRSSSTVVRLVLAWLLLTLGVAFASPWVAPQAMELVCAQGGSVKLVVVDDDGRAQATIHHGLDCPLCLATGLPPSVDLPTLPQAQPLAHALHPIVRARIAALVGAPLPPRGPPAVLLPTA</sequence>
<protein>
    <recommendedName>
        <fullName evidence="3">DUF2946 family protein</fullName>
    </recommendedName>
</protein>
<evidence type="ECO:0000313" key="1">
    <source>
        <dbReference type="EMBL" id="KTT25683.1"/>
    </source>
</evidence>
<accession>A0A147H7I2</accession>
<evidence type="ECO:0000313" key="2">
    <source>
        <dbReference type="Proteomes" id="UP000072741"/>
    </source>
</evidence>
<dbReference type="InterPro" id="IPR021333">
    <property type="entry name" value="DUF2946"/>
</dbReference>
<keyword evidence="2" id="KW-1185">Reference proteome</keyword>
<dbReference type="Pfam" id="PF11162">
    <property type="entry name" value="DUF2946"/>
    <property type="match status" value="1"/>
</dbReference>
<reference evidence="1 2" key="1">
    <citation type="journal article" date="2016" name="Front. Microbiol.">
        <title>Genomic Resource of Rice Seed Associated Bacteria.</title>
        <authorList>
            <person name="Midha S."/>
            <person name="Bansal K."/>
            <person name="Sharma S."/>
            <person name="Kumar N."/>
            <person name="Patil P.P."/>
            <person name="Chaudhry V."/>
            <person name="Patil P.B."/>
        </authorList>
    </citation>
    <scope>NUCLEOTIDE SEQUENCE [LARGE SCALE GENOMIC DNA]</scope>
    <source>
        <strain evidence="1 2">NS331</strain>
    </source>
</reference>